<feature type="domain" description="Concentrative nucleoside transporter N-terminal" evidence="8">
    <location>
        <begin position="9"/>
        <end position="81"/>
    </location>
</feature>
<evidence type="ECO:0000259" key="10">
    <source>
        <dbReference type="Pfam" id="PF07670"/>
    </source>
</evidence>
<comment type="similarity">
    <text evidence="2">Belongs to the concentrative nucleoside transporter (CNT) (TC 2.A.41) family.</text>
</comment>
<dbReference type="Pfam" id="PF07670">
    <property type="entry name" value="Gate"/>
    <property type="match status" value="1"/>
</dbReference>
<reference evidence="11" key="1">
    <citation type="submission" date="2022-03" db="EMBL/GenBank/DDBJ databases">
        <title>Comparative Genomics of East African Camel-Associated Staphylococcaceae spp.: Diversity and Inheritance of Traits Involved in Host-Pathogen Interactions.</title>
        <authorList>
            <person name="Akarsu H."/>
            <person name="Liljander A."/>
            <person name="Younan M."/>
            <person name="Brodard I."/>
            <person name="Glucks I."/>
            <person name="Labroussaa F."/>
            <person name="Overesch G."/>
            <person name="Kuhnert P."/>
            <person name="Perreten V."/>
            <person name="Drexler J.F."/>
            <person name="Corman V.M."/>
            <person name="Falquet L."/>
            <person name="Jores J."/>
        </authorList>
    </citation>
    <scope>NUCLEOTIDE SEQUENCE</scope>
    <source>
        <strain evidence="11">IVB6197</strain>
    </source>
</reference>
<evidence type="ECO:0000256" key="4">
    <source>
        <dbReference type="ARBA" id="ARBA00022692"/>
    </source>
</evidence>
<dbReference type="GO" id="GO:0005886">
    <property type="term" value="C:plasma membrane"/>
    <property type="evidence" value="ECO:0007669"/>
    <property type="project" value="UniProtKB-SubCell"/>
</dbReference>
<dbReference type="Pfam" id="PF07662">
    <property type="entry name" value="Nucleos_tra2_C"/>
    <property type="match status" value="1"/>
</dbReference>
<proteinExistence type="inferred from homology"/>
<feature type="transmembrane region" description="Helical" evidence="7">
    <location>
        <begin position="338"/>
        <end position="361"/>
    </location>
</feature>
<evidence type="ECO:0000256" key="6">
    <source>
        <dbReference type="ARBA" id="ARBA00023136"/>
    </source>
</evidence>
<feature type="transmembrane region" description="Helical" evidence="7">
    <location>
        <begin position="253"/>
        <end position="278"/>
    </location>
</feature>
<feature type="transmembrane region" description="Helical" evidence="7">
    <location>
        <begin position="192"/>
        <end position="211"/>
    </location>
</feature>
<evidence type="ECO:0000256" key="5">
    <source>
        <dbReference type="ARBA" id="ARBA00022989"/>
    </source>
</evidence>
<evidence type="ECO:0000256" key="1">
    <source>
        <dbReference type="ARBA" id="ARBA00004651"/>
    </source>
</evidence>
<feature type="domain" description="Concentrative nucleoside transporter C-terminal" evidence="9">
    <location>
        <begin position="192"/>
        <end position="395"/>
    </location>
</feature>
<dbReference type="Pfam" id="PF01773">
    <property type="entry name" value="Nucleos_tra2_N"/>
    <property type="match status" value="1"/>
</dbReference>
<dbReference type="AlphaFoldDB" id="A0ABD7TTA2"/>
<evidence type="ECO:0000259" key="8">
    <source>
        <dbReference type="Pfam" id="PF01773"/>
    </source>
</evidence>
<evidence type="ECO:0000256" key="7">
    <source>
        <dbReference type="SAM" id="Phobius"/>
    </source>
</evidence>
<gene>
    <name evidence="11" type="ORF">MUA95_01190</name>
</gene>
<organism evidence="11 12">
    <name type="scientific">Staphylococcus agnetis</name>
    <dbReference type="NCBI Taxonomy" id="985762"/>
    <lineage>
        <taxon>Bacteria</taxon>
        <taxon>Bacillati</taxon>
        <taxon>Bacillota</taxon>
        <taxon>Bacilli</taxon>
        <taxon>Bacillales</taxon>
        <taxon>Staphylococcaceae</taxon>
        <taxon>Staphylococcus</taxon>
    </lineage>
</organism>
<feature type="transmembrane region" description="Helical" evidence="7">
    <location>
        <begin position="6"/>
        <end position="22"/>
    </location>
</feature>
<feature type="transmembrane region" description="Helical" evidence="7">
    <location>
        <begin position="373"/>
        <end position="397"/>
    </location>
</feature>
<keyword evidence="5 7" id="KW-1133">Transmembrane helix</keyword>
<name>A0ABD7TTA2_9STAP</name>
<evidence type="ECO:0000313" key="11">
    <source>
        <dbReference type="EMBL" id="UXU57451.1"/>
    </source>
</evidence>
<dbReference type="PANTHER" id="PTHR10590:SF23">
    <property type="entry name" value="NUPC_NUPG FAMILY NUCLEOSIDE CNT TRANSPORTER"/>
    <property type="match status" value="1"/>
</dbReference>
<sequence>MSILFTMTGVVFALFIAYIVSFDRKHIDFKKTLIMLVIQVLLILFMMNTSIGLNILTALGKFFEGLMNISKAGIDFVFGDLENKGGFTFFMHVLLPLVFISVLIGILNYFKILPFIIKYVGLVINKITRMGRLESYFAISTSMLGQPEVFLTIKDLIPKLSKAKLYTITTSAMSAVSMAMLGSYMQMIEPKYVVTAVMLNIFSALIIASVINPYEANDADVEIENLTETPTKHQSRTPFFQMIGDSAIDGFKIAITVAIMLLAFISLMEAINVIFSAVGLNFKQLIGYIFAPIAFIIGVPWSEAVQAGSIMATKLITNEFVAMLDFKDMAKDLSDRTVGIISVYLVSFANFGTVGIIVGAIKGISGEQGNKVAAFALKLLLGATLASIISAAMVGLVL</sequence>
<dbReference type="InterPro" id="IPR008276">
    <property type="entry name" value="C_nuclsd_transpt"/>
</dbReference>
<evidence type="ECO:0000313" key="12">
    <source>
        <dbReference type="Proteomes" id="UP001065705"/>
    </source>
</evidence>
<protein>
    <submittedName>
        <fullName evidence="11">NupC/NupG family nucleoside CNT transporter</fullName>
    </submittedName>
</protein>
<dbReference type="InterPro" id="IPR002668">
    <property type="entry name" value="CNT_N_dom"/>
</dbReference>
<dbReference type="Proteomes" id="UP001065705">
    <property type="component" value="Chromosome"/>
</dbReference>
<dbReference type="PANTHER" id="PTHR10590">
    <property type="entry name" value="SODIUM/NUCLEOSIDE COTRANSPORTER"/>
    <property type="match status" value="1"/>
</dbReference>
<feature type="transmembrane region" description="Helical" evidence="7">
    <location>
        <begin position="285"/>
        <end position="301"/>
    </location>
</feature>
<accession>A0ABD7TTA2</accession>
<feature type="domain" description="Nucleoside transporter/FeoB GTPase Gate" evidence="10">
    <location>
        <begin position="93"/>
        <end position="190"/>
    </location>
</feature>
<keyword evidence="4 7" id="KW-0812">Transmembrane</keyword>
<keyword evidence="3" id="KW-1003">Cell membrane</keyword>
<comment type="subcellular location">
    <subcellularLocation>
        <location evidence="1">Cell membrane</location>
        <topology evidence="1">Multi-pass membrane protein</topology>
    </subcellularLocation>
</comment>
<dbReference type="InterPro" id="IPR011657">
    <property type="entry name" value="CNT_C_dom"/>
</dbReference>
<dbReference type="EMBL" id="CP094809">
    <property type="protein sequence ID" value="UXU57451.1"/>
    <property type="molecule type" value="Genomic_DNA"/>
</dbReference>
<evidence type="ECO:0000256" key="3">
    <source>
        <dbReference type="ARBA" id="ARBA00022475"/>
    </source>
</evidence>
<evidence type="ECO:0000256" key="2">
    <source>
        <dbReference type="ARBA" id="ARBA00009033"/>
    </source>
</evidence>
<dbReference type="InterPro" id="IPR011642">
    <property type="entry name" value="Gate_dom"/>
</dbReference>
<feature type="transmembrane region" description="Helical" evidence="7">
    <location>
        <begin position="89"/>
        <end position="112"/>
    </location>
</feature>
<evidence type="ECO:0000259" key="9">
    <source>
        <dbReference type="Pfam" id="PF07662"/>
    </source>
</evidence>
<keyword evidence="6 7" id="KW-0472">Membrane</keyword>
<feature type="transmembrane region" description="Helical" evidence="7">
    <location>
        <begin position="34"/>
        <end position="56"/>
    </location>
</feature>
<dbReference type="RefSeq" id="WP_105988967.1">
    <property type="nucleotide sequence ID" value="NZ_CP094809.1"/>
</dbReference>